<feature type="non-terminal residue" evidence="1">
    <location>
        <position position="53"/>
    </location>
</feature>
<proteinExistence type="predicted"/>
<evidence type="ECO:0000313" key="1">
    <source>
        <dbReference type="EMBL" id="EJW76066.1"/>
    </source>
</evidence>
<dbReference type="AlphaFoldDB" id="J9E1K4"/>
<organism evidence="1 2">
    <name type="scientific">Wuchereria bancrofti</name>
    <dbReference type="NCBI Taxonomy" id="6293"/>
    <lineage>
        <taxon>Eukaryota</taxon>
        <taxon>Metazoa</taxon>
        <taxon>Ecdysozoa</taxon>
        <taxon>Nematoda</taxon>
        <taxon>Chromadorea</taxon>
        <taxon>Rhabditida</taxon>
        <taxon>Spirurina</taxon>
        <taxon>Spiruromorpha</taxon>
        <taxon>Filarioidea</taxon>
        <taxon>Onchocercidae</taxon>
        <taxon>Wuchereria</taxon>
    </lineage>
</organism>
<dbReference type="EMBL" id="ADBV01009618">
    <property type="protein sequence ID" value="EJW76066.1"/>
    <property type="molecule type" value="Genomic_DNA"/>
</dbReference>
<protein>
    <submittedName>
        <fullName evidence="1">Uncharacterized protein</fullName>
    </submittedName>
</protein>
<sequence>MYDSVKTSRPLEPAIRHLLRLSFVQERCSLDISKGFLDICSYLRTNEMLSSQK</sequence>
<accession>J9E1K4</accession>
<comment type="caution">
    <text evidence="1">The sequence shown here is derived from an EMBL/GenBank/DDBJ whole genome shotgun (WGS) entry which is preliminary data.</text>
</comment>
<evidence type="ECO:0000313" key="2">
    <source>
        <dbReference type="Proteomes" id="UP000004810"/>
    </source>
</evidence>
<dbReference type="Proteomes" id="UP000004810">
    <property type="component" value="Unassembled WGS sequence"/>
</dbReference>
<name>J9E1K4_WUCBA</name>
<reference evidence="2" key="1">
    <citation type="submission" date="2012-08" db="EMBL/GenBank/DDBJ databases">
        <title>The Genome Sequence of Wuchereria bancrofti.</title>
        <authorList>
            <person name="Nutman T.B."/>
            <person name="Fink D.L."/>
            <person name="Russ C."/>
            <person name="Young S."/>
            <person name="Zeng Q."/>
            <person name="Koehrsen M."/>
            <person name="Alvarado L."/>
            <person name="Berlin A."/>
            <person name="Chapman S.B."/>
            <person name="Chen Z."/>
            <person name="Freedman E."/>
            <person name="Gellesch M."/>
            <person name="Goldberg J."/>
            <person name="Griggs A."/>
            <person name="Gujja S."/>
            <person name="Heilman E.R."/>
            <person name="Heiman D."/>
            <person name="Hepburn T."/>
            <person name="Howarth C."/>
            <person name="Jen D."/>
            <person name="Larson L."/>
            <person name="Lewis B."/>
            <person name="Mehta T."/>
            <person name="Park D."/>
            <person name="Pearson M."/>
            <person name="Roberts A."/>
            <person name="Saif S."/>
            <person name="Shea T."/>
            <person name="Shenoy N."/>
            <person name="Sisk P."/>
            <person name="Stolte C."/>
            <person name="Sykes S."/>
            <person name="Walk T."/>
            <person name="White J."/>
            <person name="Yandava C."/>
            <person name="Haas B."/>
            <person name="Henn M.R."/>
            <person name="Nusbaum C."/>
            <person name="Birren B."/>
        </authorList>
    </citation>
    <scope>NUCLEOTIDE SEQUENCE [LARGE SCALE GENOMIC DNA]</scope>
    <source>
        <strain evidence="2">NA</strain>
    </source>
</reference>
<gene>
    <name evidence="1" type="ORF">WUBG_13026</name>
</gene>